<comment type="subcellular location">
    <subcellularLocation>
        <location evidence="1">Nucleus</location>
        <location evidence="1">Nucleolus</location>
    </subcellularLocation>
</comment>
<feature type="compositionally biased region" description="Acidic residues" evidence="8">
    <location>
        <begin position="252"/>
        <end position="277"/>
    </location>
</feature>
<evidence type="ECO:0000256" key="4">
    <source>
        <dbReference type="ARBA" id="ARBA00019827"/>
    </source>
</evidence>
<feature type="compositionally biased region" description="Acidic residues" evidence="8">
    <location>
        <begin position="314"/>
        <end position="341"/>
    </location>
</feature>
<reference evidence="9" key="1">
    <citation type="submission" date="2020-10" db="EMBL/GenBank/DDBJ databases">
        <title>Unveiling of a novel bifunctional photoreceptor, Dualchrome1, isolated from a cosmopolitan green alga.</title>
        <authorList>
            <person name="Suzuki S."/>
            <person name="Kawachi M."/>
        </authorList>
    </citation>
    <scope>NUCLEOTIDE SEQUENCE</scope>
    <source>
        <strain evidence="9">NIES 2893</strain>
    </source>
</reference>
<proteinExistence type="inferred from homology"/>
<feature type="compositionally biased region" description="Basic and acidic residues" evidence="8">
    <location>
        <begin position="235"/>
        <end position="251"/>
    </location>
</feature>
<comment type="similarity">
    <text evidence="2">Belongs to the EFG1 family.</text>
</comment>
<feature type="compositionally biased region" description="Basic and acidic residues" evidence="8">
    <location>
        <begin position="425"/>
        <end position="442"/>
    </location>
</feature>
<feature type="compositionally biased region" description="Polar residues" evidence="8">
    <location>
        <begin position="1"/>
        <end position="13"/>
    </location>
</feature>
<evidence type="ECO:0000256" key="6">
    <source>
        <dbReference type="ARBA" id="ARBA00023054"/>
    </source>
</evidence>
<evidence type="ECO:0000256" key="8">
    <source>
        <dbReference type="SAM" id="MobiDB-lite"/>
    </source>
</evidence>
<dbReference type="PANTHER" id="PTHR33911">
    <property type="entry name" value="RRNA-PROCESSING PROTEIN EFG1"/>
    <property type="match status" value="1"/>
</dbReference>
<dbReference type="GO" id="GO:0005730">
    <property type="term" value="C:nucleolus"/>
    <property type="evidence" value="ECO:0007669"/>
    <property type="project" value="UniProtKB-SubCell"/>
</dbReference>
<evidence type="ECO:0000313" key="9">
    <source>
        <dbReference type="EMBL" id="GHP04079.1"/>
    </source>
</evidence>
<comment type="caution">
    <text evidence="9">The sequence shown here is derived from an EMBL/GenBank/DDBJ whole genome shotgun (WGS) entry which is preliminary data.</text>
</comment>
<evidence type="ECO:0000313" key="10">
    <source>
        <dbReference type="Proteomes" id="UP000660262"/>
    </source>
</evidence>
<dbReference type="Proteomes" id="UP000660262">
    <property type="component" value="Unassembled WGS sequence"/>
</dbReference>
<dbReference type="PANTHER" id="PTHR33911:SF1">
    <property type="entry name" value="RRNA-PROCESSING PROTEIN EFG1"/>
    <property type="match status" value="1"/>
</dbReference>
<evidence type="ECO:0000256" key="2">
    <source>
        <dbReference type="ARBA" id="ARBA00006916"/>
    </source>
</evidence>
<dbReference type="GO" id="GO:0030688">
    <property type="term" value="C:preribosome, small subunit precursor"/>
    <property type="evidence" value="ECO:0007669"/>
    <property type="project" value="TreeGrafter"/>
</dbReference>
<feature type="region of interest" description="Disordered" evidence="8">
    <location>
        <begin position="1"/>
        <end position="35"/>
    </location>
</feature>
<keyword evidence="10" id="KW-1185">Reference proteome</keyword>
<dbReference type="OrthoDB" id="47732at2759"/>
<protein>
    <recommendedName>
        <fullName evidence="3">rRNA-processing protein EFG1</fullName>
    </recommendedName>
    <alternativeName>
        <fullName evidence="4">rRNA-processing protein efg1</fullName>
    </alternativeName>
</protein>
<feature type="region of interest" description="Disordered" evidence="8">
    <location>
        <begin position="228"/>
        <end position="463"/>
    </location>
</feature>
<dbReference type="InterPro" id="IPR050786">
    <property type="entry name" value="EFG1_rRNA-proc"/>
</dbReference>
<evidence type="ECO:0000256" key="7">
    <source>
        <dbReference type="ARBA" id="ARBA00023242"/>
    </source>
</evidence>
<dbReference type="AlphaFoldDB" id="A0A830HFG2"/>
<keyword evidence="5" id="KW-0698">rRNA processing</keyword>
<feature type="region of interest" description="Disordered" evidence="8">
    <location>
        <begin position="48"/>
        <end position="75"/>
    </location>
</feature>
<evidence type="ECO:0000256" key="3">
    <source>
        <dbReference type="ARBA" id="ARBA00018689"/>
    </source>
</evidence>
<keyword evidence="7" id="KW-0539">Nucleus</keyword>
<keyword evidence="6" id="KW-0175">Coiled coil</keyword>
<gene>
    <name evidence="9" type="ORF">PPROV_000283300</name>
</gene>
<evidence type="ECO:0000256" key="5">
    <source>
        <dbReference type="ARBA" id="ARBA00022552"/>
    </source>
</evidence>
<accession>A0A830HFG2</accession>
<dbReference type="EMBL" id="BNJQ01000007">
    <property type="protein sequence ID" value="GHP04079.1"/>
    <property type="molecule type" value="Genomic_DNA"/>
</dbReference>
<dbReference type="GO" id="GO:0000462">
    <property type="term" value="P:maturation of SSU-rRNA from tricistronic rRNA transcript (SSU-rRNA, 5.8S rRNA, LSU-rRNA)"/>
    <property type="evidence" value="ECO:0007669"/>
    <property type="project" value="TreeGrafter"/>
</dbReference>
<organism evidence="9 10">
    <name type="scientific">Pycnococcus provasolii</name>
    <dbReference type="NCBI Taxonomy" id="41880"/>
    <lineage>
        <taxon>Eukaryota</taxon>
        <taxon>Viridiplantae</taxon>
        <taxon>Chlorophyta</taxon>
        <taxon>Pseudoscourfieldiophyceae</taxon>
        <taxon>Pseudoscourfieldiales</taxon>
        <taxon>Pycnococcaceae</taxon>
        <taxon>Pycnococcus</taxon>
    </lineage>
</organism>
<name>A0A830HFG2_9CHLO</name>
<evidence type="ECO:0000256" key="1">
    <source>
        <dbReference type="ARBA" id="ARBA00004604"/>
    </source>
</evidence>
<dbReference type="InterPro" id="IPR019310">
    <property type="entry name" value="Efg1"/>
</dbReference>
<feature type="compositionally biased region" description="Acidic residues" evidence="8">
    <location>
        <begin position="363"/>
        <end position="376"/>
    </location>
</feature>
<sequence>MGKGSENWQSGSNHLRETSEGSIAEPASQTRTVRVRVTRRHCHTLPAMPTAAKQPKGGGIASARSLARSGTGTGGYKRAIRGVERLLAKESLPAEVRKAHEAKLKQLQAEAEKWATAQRESKIAKRYHKVKFFEKRKLVRKLAKLQRDAAPASAVDAVKADLMYVKHFPPGEKYVSLLVGDTPELQARRAHFRQIIAAHVAEMKSNKRRHQGDDDDNNDDSLVVRQSTRKNHKGAKVEHPKHQHSSDYHGNDDDDVDDDDAAVLSDEEVGYSDDDDGGGFFDNVDVDEEDVEKRGRSRKHSRAHEADLASGGYSDDDGDLDADDSDSDDFFENDDDDDDDNDIAKRTARARTALLGMPTGGYSDDDDDDEDEEDVYNNDGGGGRRSTTPIRHKLSKHAAPAPAPIIRKHTKTRKAPEPAPIKPSPKPEAKKKVEKDWSDPKLRKQKNLPVRTRADGGRKRKRR</sequence>
<dbReference type="Pfam" id="PF10153">
    <property type="entry name" value="Efg1"/>
    <property type="match status" value="1"/>
</dbReference>